<dbReference type="GO" id="GO:0033499">
    <property type="term" value="P:galactose catabolic process via UDP-galactose, Leloir pathway"/>
    <property type="evidence" value="ECO:0007669"/>
    <property type="project" value="TreeGrafter"/>
</dbReference>
<reference evidence="9" key="1">
    <citation type="submission" date="2021-05" db="EMBL/GenBank/DDBJ databases">
        <authorList>
            <person name="Alioto T."/>
            <person name="Alioto T."/>
            <person name="Gomez Garrido J."/>
        </authorList>
    </citation>
    <scope>NUCLEOTIDE SEQUENCE</scope>
</reference>
<evidence type="ECO:0000313" key="9">
    <source>
        <dbReference type="EMBL" id="CAG6500989.1"/>
    </source>
</evidence>
<comment type="pathway">
    <text evidence="2">Carbohydrate metabolism; galactose metabolism.</text>
</comment>
<protein>
    <recommendedName>
        <fullName evidence="4">Galactose mutarotase</fullName>
    </recommendedName>
    <alternativeName>
        <fullName evidence="7">Aldose 1-epimerase</fullName>
    </alternativeName>
</protein>
<evidence type="ECO:0000256" key="8">
    <source>
        <dbReference type="ARBA" id="ARBA00045743"/>
    </source>
</evidence>
<dbReference type="InterPro" id="IPR047215">
    <property type="entry name" value="Galactose_mutarotase-like"/>
</dbReference>
<comment type="similarity">
    <text evidence="3">Belongs to the aldose epimerase family.</text>
</comment>
<evidence type="ECO:0000256" key="2">
    <source>
        <dbReference type="ARBA" id="ARBA00004947"/>
    </source>
</evidence>
<dbReference type="GO" id="GO:0030246">
    <property type="term" value="F:carbohydrate binding"/>
    <property type="evidence" value="ECO:0007669"/>
    <property type="project" value="InterPro"/>
</dbReference>
<dbReference type="InterPro" id="IPR008183">
    <property type="entry name" value="Aldose_1/G6P_1-epimerase"/>
</dbReference>
<dbReference type="CDD" id="cd09019">
    <property type="entry name" value="galactose_mutarotase_like"/>
    <property type="match status" value="1"/>
</dbReference>
<evidence type="ECO:0000256" key="3">
    <source>
        <dbReference type="ARBA" id="ARBA00006206"/>
    </source>
</evidence>
<dbReference type="GO" id="GO:0006006">
    <property type="term" value="P:glucose metabolic process"/>
    <property type="evidence" value="ECO:0007669"/>
    <property type="project" value="TreeGrafter"/>
</dbReference>
<dbReference type="EMBL" id="HBUE01333340">
    <property type="protein sequence ID" value="CAG6594678.1"/>
    <property type="molecule type" value="Transcribed_RNA"/>
</dbReference>
<sequence length="501" mass="54959">MYINKLIMIQFSSRQSVYRLITITQQAAKIFKRNSRTGPDFEPFLHHLSRQSHRSRLSVSVCGALSCQIMSASASVASKRSSYGTGAGDGSQRDASTVTVRTMDGGQHAEQESVALTVDGFGTVKNPLTGVVEPVKRFTWVNESGMSVQVISYGAIITSVKVPGRDGSLDDVVMGFDDIPGYQTANNPYFGATVGRVANRVGGAKFTIDGVEYLVTKNWENRHQLHGGKIGFDKFNWASYVNGTVVTLTHTNPEGHEGYPGAVLTSVTYQLTNDNKFLVKFQATSSHPTPINLTNHSYFNLAGHATGHEEVYRHIITLNADRITETDEDSIPSGNFLCVGGTPYDLRIPRELGPAMSRAPGEGYDNNFCITKGTEQGLAFTARVVHPRSGRFLEVYTDQPGVQLYTSNGMPDPNRNIRPRAINAPDYYEVTHLEPVVPAMTSDPPIRGKGGAKYFKHGAFCLETQNFPDAINHANFPNSVLVPGETYSHEVVYKFGIYEED</sequence>
<dbReference type="Gene3D" id="2.70.98.10">
    <property type="match status" value="1"/>
</dbReference>
<dbReference type="Pfam" id="PF01263">
    <property type="entry name" value="Aldose_epim"/>
    <property type="match status" value="1"/>
</dbReference>
<evidence type="ECO:0000256" key="6">
    <source>
        <dbReference type="ARBA" id="ARBA00023277"/>
    </source>
</evidence>
<dbReference type="SUPFAM" id="SSF74650">
    <property type="entry name" value="Galactose mutarotase-like"/>
    <property type="match status" value="1"/>
</dbReference>
<organism evidence="9">
    <name type="scientific">Culex pipiens</name>
    <name type="common">House mosquito</name>
    <dbReference type="NCBI Taxonomy" id="7175"/>
    <lineage>
        <taxon>Eukaryota</taxon>
        <taxon>Metazoa</taxon>
        <taxon>Ecdysozoa</taxon>
        <taxon>Arthropoda</taxon>
        <taxon>Hexapoda</taxon>
        <taxon>Insecta</taxon>
        <taxon>Pterygota</taxon>
        <taxon>Neoptera</taxon>
        <taxon>Endopterygota</taxon>
        <taxon>Diptera</taxon>
        <taxon>Nematocera</taxon>
        <taxon>Culicoidea</taxon>
        <taxon>Culicidae</taxon>
        <taxon>Culicinae</taxon>
        <taxon>Culicini</taxon>
        <taxon>Culex</taxon>
        <taxon>Culex</taxon>
    </lineage>
</organism>
<dbReference type="EMBL" id="HBUE01226590">
    <property type="protein sequence ID" value="CAG6542571.1"/>
    <property type="molecule type" value="Transcribed_RNA"/>
</dbReference>
<dbReference type="AlphaFoldDB" id="A0A8D8CYA5"/>
<evidence type="ECO:0000256" key="4">
    <source>
        <dbReference type="ARBA" id="ARBA00021023"/>
    </source>
</evidence>
<dbReference type="GO" id="GO:0004034">
    <property type="term" value="F:aldose 1-epimerase activity"/>
    <property type="evidence" value="ECO:0007669"/>
    <property type="project" value="UniProtKB-EC"/>
</dbReference>
<proteinExistence type="inferred from homology"/>
<comment type="function">
    <text evidence="8">Mutarotase that catalyzes the interconversion of beta-D-galactose and alpha-D-galactose during galactose metabolism. Beta-D-galactose is metabolized in the liver into glucose 1-phosphate, the primary metabolic fuel, by the action of four enzymes that constitute the Leloir pathway: GALM, GALK1 (galactokinase), GALT (galactose-1-phosphate uridylyltransferase) and GALE (UDP-galactose-4'-epimerase). Involved in the maintenance of the equilibrium between the beta- and alpha-anomers of galactose, therefore ensuring a sufficient supply of the alpha-anomer for GALK1. Also active on D-glucose although shows a preference for galactose over glucose.</text>
</comment>
<name>A0A8D8CYA5_CULPI</name>
<comment type="catalytic activity">
    <reaction evidence="1">
        <text>alpha-D-galactose = beta-D-galactose</text>
        <dbReference type="Rhea" id="RHEA:28675"/>
        <dbReference type="ChEBI" id="CHEBI:27667"/>
        <dbReference type="ChEBI" id="CHEBI:28061"/>
        <dbReference type="EC" id="5.1.3.3"/>
    </reaction>
    <physiologicalReaction direction="right-to-left" evidence="1">
        <dbReference type="Rhea" id="RHEA:28677"/>
    </physiologicalReaction>
</comment>
<evidence type="ECO:0000256" key="5">
    <source>
        <dbReference type="ARBA" id="ARBA00023235"/>
    </source>
</evidence>
<dbReference type="UniPathway" id="UPA00214"/>
<dbReference type="EMBL" id="HBUE01141579">
    <property type="protein sequence ID" value="CAG6500989.1"/>
    <property type="molecule type" value="Transcribed_RNA"/>
</dbReference>
<dbReference type="PANTHER" id="PTHR10091">
    <property type="entry name" value="ALDOSE-1-EPIMERASE"/>
    <property type="match status" value="1"/>
</dbReference>
<evidence type="ECO:0000256" key="7">
    <source>
        <dbReference type="ARBA" id="ARBA00032729"/>
    </source>
</evidence>
<dbReference type="InterPro" id="IPR011013">
    <property type="entry name" value="Gal_mutarotase_sf_dom"/>
</dbReference>
<evidence type="ECO:0000256" key="1">
    <source>
        <dbReference type="ARBA" id="ARBA00001712"/>
    </source>
</evidence>
<accession>A0A8D8CYA5</accession>
<dbReference type="PANTHER" id="PTHR10091:SF0">
    <property type="entry name" value="GALACTOSE MUTAROTASE"/>
    <property type="match status" value="1"/>
</dbReference>
<dbReference type="InterPro" id="IPR018052">
    <property type="entry name" value="Ald1_epimerase_CS"/>
</dbReference>
<dbReference type="PROSITE" id="PS00545">
    <property type="entry name" value="ALDOSE_1_EPIMERASE"/>
    <property type="match status" value="1"/>
</dbReference>
<keyword evidence="5" id="KW-0413">Isomerase</keyword>
<dbReference type="InterPro" id="IPR014718">
    <property type="entry name" value="GH-type_carb-bd"/>
</dbReference>
<keyword evidence="6" id="KW-0119">Carbohydrate metabolism</keyword>